<organism evidence="1 2">
    <name type="scientific">Aspergillus calidoustus</name>
    <dbReference type="NCBI Taxonomy" id="454130"/>
    <lineage>
        <taxon>Eukaryota</taxon>
        <taxon>Fungi</taxon>
        <taxon>Dikarya</taxon>
        <taxon>Ascomycota</taxon>
        <taxon>Pezizomycotina</taxon>
        <taxon>Eurotiomycetes</taxon>
        <taxon>Eurotiomycetidae</taxon>
        <taxon>Eurotiales</taxon>
        <taxon>Aspergillaceae</taxon>
        <taxon>Aspergillus</taxon>
        <taxon>Aspergillus subgen. Nidulantes</taxon>
    </lineage>
</organism>
<keyword evidence="2" id="KW-1185">Reference proteome</keyword>
<dbReference type="OMA" id="ERASQND"/>
<protein>
    <submittedName>
        <fullName evidence="1">Uncharacterized protein</fullName>
    </submittedName>
</protein>
<name>A0A0U5GAR0_ASPCI</name>
<dbReference type="STRING" id="454130.A0A0U5GAR0"/>
<evidence type="ECO:0000313" key="2">
    <source>
        <dbReference type="Proteomes" id="UP000054771"/>
    </source>
</evidence>
<sequence length="831" mass="90396">MFLPTNPIRRALGHECHVTLQGCAERASQNDPNPSSSSIWHLPAALFQEDIAPSQYTFPATEGSIIAPAAMPVAFAQQGTVDWTSLGRMQFFASIAVLSRLSSAGIESLTVAFGQAMCTRIPLAAHGEEFLMESLNKLKAFSSFGDLVWFGVGVRHVLRDMVQTTEGASLVALCAALSETYPTHVAALILYEMAKELKASSELSPLLAQWGALVTTSSCVFKETAFSVRIEKLLTLAGFSGSFLPGDISDRRVNPGHPQDIARCLIALGEVMRGTVEQVAIHGGRAACWLATYASLILGLRVHLSSDGKLLFTNYDERKLDAQLYIDVAPGVGLGQSLQQVGITFTVRSGRDFIQQVFVLSDDSKTAREALGQFFLAGSTPWNTIIVDTFGENGQSLLDQLTPSNSTTAADHYDILQRAPFRGFFEASVMSFIYNLGDAHNYHSVSNYMTTVVDKLPELGVFKPGSLQGDWTDFSVRTNAFRDASDALCAMCGCSRCTRSSGGDERRMCLVLIADTIAFLAHLMERCHLHSNLRPRRLGVHAIYMGMQHRRWEMAQQASQSSRGPDSNILFAVDTEKLFDSYAALFTGTGSRQNAGSTGAPRQFATVSAYSDGGIYGFLESLIGLSMNHARASRVHVGSGVIECRSRLHRWVFDANGSIPSPTTTNYPAQEITYTNDVSALEADFSSPSLNMEAVVEDTFHLIFYYRIKSPAGRRLISPATFVTHTLAPISRITARAGLFGVPNSNVGDMVTHTTYGVAQGEGEVTPAKAAIVLRPHKRNPLAQYVAASWCPLGTGYVTSNEEAEQMLQWLATKPMGVVFSNRMPFFILSG</sequence>
<accession>A0A0U5GAR0</accession>
<reference evidence="2" key="1">
    <citation type="journal article" date="2016" name="Genome Announc.">
        <title>Draft genome sequences of fungus Aspergillus calidoustus.</title>
        <authorList>
            <person name="Horn F."/>
            <person name="Linde J."/>
            <person name="Mattern D.J."/>
            <person name="Walther G."/>
            <person name="Guthke R."/>
            <person name="Scherlach K."/>
            <person name="Martin K."/>
            <person name="Brakhage A.A."/>
            <person name="Petzke L."/>
            <person name="Valiante V."/>
        </authorList>
    </citation>
    <scope>NUCLEOTIDE SEQUENCE [LARGE SCALE GENOMIC DNA]</scope>
    <source>
        <strain evidence="2">SF006504</strain>
    </source>
</reference>
<evidence type="ECO:0000313" key="1">
    <source>
        <dbReference type="EMBL" id="CEL08627.1"/>
    </source>
</evidence>
<dbReference type="EMBL" id="CDMC01000012">
    <property type="protein sequence ID" value="CEL08627.1"/>
    <property type="molecule type" value="Genomic_DNA"/>
</dbReference>
<dbReference type="Proteomes" id="UP000054771">
    <property type="component" value="Unassembled WGS sequence"/>
</dbReference>
<dbReference type="OrthoDB" id="4540681at2759"/>
<proteinExistence type="predicted"/>
<dbReference type="AlphaFoldDB" id="A0A0U5GAR0"/>
<gene>
    <name evidence="1" type="ORF">ASPCAL11775</name>
</gene>